<dbReference type="InterPro" id="IPR023985">
    <property type="entry name" value="SDR_subfam_1"/>
</dbReference>
<dbReference type="AlphaFoldDB" id="A0A0J8U0T5"/>
<dbReference type="RefSeq" id="WP_019345930.1">
    <property type="nucleotide sequence ID" value="NZ_AGSZ01000332.1"/>
</dbReference>
<comment type="caution">
    <text evidence="5">The sequence shown here is derived from an EMBL/GenBank/DDBJ whole genome shotgun (WGS) entry which is preliminary data.</text>
</comment>
<dbReference type="NCBIfam" id="TIGR03971">
    <property type="entry name" value="SDR_subfam_1"/>
    <property type="match status" value="1"/>
</dbReference>
<keyword evidence="3" id="KW-0520">NAD</keyword>
<evidence type="ECO:0000256" key="1">
    <source>
        <dbReference type="ARBA" id="ARBA00006484"/>
    </source>
</evidence>
<comment type="similarity">
    <text evidence="1 4">Belongs to the short-chain dehydrogenases/reductases (SDR) family.</text>
</comment>
<dbReference type="PROSITE" id="PS00061">
    <property type="entry name" value="ADH_SHORT"/>
    <property type="match status" value="1"/>
</dbReference>
<dbReference type="Gene3D" id="3.40.50.720">
    <property type="entry name" value="NAD(P)-binding Rossmann-like Domain"/>
    <property type="match status" value="1"/>
</dbReference>
<accession>A0A0J8U0T5</accession>
<evidence type="ECO:0000313" key="6">
    <source>
        <dbReference type="Proteomes" id="UP000037594"/>
    </source>
</evidence>
<proteinExistence type="inferred from homology"/>
<dbReference type="Pfam" id="PF00106">
    <property type="entry name" value="adh_short"/>
    <property type="match status" value="1"/>
</dbReference>
<dbReference type="Proteomes" id="UP000037594">
    <property type="component" value="Unassembled WGS sequence"/>
</dbReference>
<dbReference type="CDD" id="cd05233">
    <property type="entry name" value="SDR_c"/>
    <property type="match status" value="1"/>
</dbReference>
<dbReference type="InterPro" id="IPR020904">
    <property type="entry name" value="Sc_DH/Rdtase_CS"/>
</dbReference>
<gene>
    <name evidence="5" type="ORF">ACT17_27825</name>
</gene>
<dbReference type="GO" id="GO:0016491">
    <property type="term" value="F:oxidoreductase activity"/>
    <property type="evidence" value="ECO:0007669"/>
    <property type="project" value="UniProtKB-KW"/>
</dbReference>
<dbReference type="PANTHER" id="PTHR24321">
    <property type="entry name" value="DEHYDROGENASES, SHORT CHAIN"/>
    <property type="match status" value="1"/>
</dbReference>
<dbReference type="PRINTS" id="PR00080">
    <property type="entry name" value="SDRFAMILY"/>
</dbReference>
<sequence>MSPTDERLREESKMTTPLAGRVAYVTGAARGQGRSHCVRLARAGADIVALDACAPVAEHNGYAAATSEDLAETVALVEGEGRKILAREVDVRDAEGQRRLVADAIEQFGRLDIVVANAGVLNWGRLWEISAQQWQDVVDINLTGVFNTVQAVVPPMIQAGNGGSIIAVSSAAGVKAVPGCGHYCASKFGVVGLTNSLAVELGEFGIRVNSIHPYGTDTPMGNDLSMYQMFADHPNYIHSFSPGALPTDSLAPPDTISDIVVWLASDAASLVTAAQIPADKGYLKI</sequence>
<dbReference type="PATRIC" id="fig|451644.5.peg.5737"/>
<dbReference type="SUPFAM" id="SSF51735">
    <property type="entry name" value="NAD(P)-binding Rossmann-fold domains"/>
    <property type="match status" value="1"/>
</dbReference>
<dbReference type="FunFam" id="3.40.50.720:FF:000084">
    <property type="entry name" value="Short-chain dehydrogenase reductase"/>
    <property type="match status" value="1"/>
</dbReference>
<evidence type="ECO:0000256" key="2">
    <source>
        <dbReference type="ARBA" id="ARBA00023002"/>
    </source>
</evidence>
<protein>
    <submittedName>
        <fullName evidence="5">NAD-dependent oxidoreductase</fullName>
    </submittedName>
</protein>
<dbReference type="InterPro" id="IPR036291">
    <property type="entry name" value="NAD(P)-bd_dom_sf"/>
</dbReference>
<dbReference type="PRINTS" id="PR00081">
    <property type="entry name" value="GDHRDH"/>
</dbReference>
<keyword evidence="2" id="KW-0560">Oxidoreductase</keyword>
<name>A0A0J8U0T5_9MYCO</name>
<dbReference type="EMBL" id="LFOD01000038">
    <property type="protein sequence ID" value="KMV14897.1"/>
    <property type="molecule type" value="Genomic_DNA"/>
</dbReference>
<evidence type="ECO:0000256" key="4">
    <source>
        <dbReference type="RuleBase" id="RU000363"/>
    </source>
</evidence>
<dbReference type="PANTHER" id="PTHR24321:SF8">
    <property type="entry name" value="ESTRADIOL 17-BETA-DEHYDROGENASE 8-RELATED"/>
    <property type="match status" value="1"/>
</dbReference>
<organism evidence="5 6">
    <name type="scientific">Mycolicibacterium conceptionense</name>
    <dbReference type="NCBI Taxonomy" id="451644"/>
    <lineage>
        <taxon>Bacteria</taxon>
        <taxon>Bacillati</taxon>
        <taxon>Actinomycetota</taxon>
        <taxon>Actinomycetes</taxon>
        <taxon>Mycobacteriales</taxon>
        <taxon>Mycobacteriaceae</taxon>
        <taxon>Mycolicibacterium</taxon>
    </lineage>
</organism>
<dbReference type="NCBIfam" id="NF009467">
    <property type="entry name" value="PRK12826.1-3"/>
    <property type="match status" value="1"/>
</dbReference>
<evidence type="ECO:0000256" key="3">
    <source>
        <dbReference type="ARBA" id="ARBA00023027"/>
    </source>
</evidence>
<evidence type="ECO:0000313" key="5">
    <source>
        <dbReference type="EMBL" id="KMV14897.1"/>
    </source>
</evidence>
<dbReference type="InterPro" id="IPR002347">
    <property type="entry name" value="SDR_fam"/>
</dbReference>
<reference evidence="5 6" key="1">
    <citation type="submission" date="2015-06" db="EMBL/GenBank/DDBJ databases">
        <title>Genome sequence of Mycobacterium conceptionense strain MLE.</title>
        <authorList>
            <person name="Greninger A.L."/>
            <person name="Cunningham G."/>
            <person name="Chiu C.Y."/>
            <person name="Miller S."/>
        </authorList>
    </citation>
    <scope>NUCLEOTIDE SEQUENCE [LARGE SCALE GENOMIC DNA]</scope>
    <source>
        <strain evidence="5 6">MLE</strain>
    </source>
</reference>